<dbReference type="GeneID" id="24923157"/>
<dbReference type="PANTHER" id="PTHR10150">
    <property type="entry name" value="DNA REPAIR ENDONUCLEASE XPF"/>
    <property type="match status" value="1"/>
</dbReference>
<dbReference type="GO" id="GO:0000712">
    <property type="term" value="P:resolution of meiotic recombination intermediates"/>
    <property type="evidence" value="ECO:0007669"/>
    <property type="project" value="TreeGrafter"/>
</dbReference>
<sequence length="332" mass="38731">MNFLKQGVIDLLEDDGLLVLSRECGYRELIARFIKYYAMKCNEQHNVVFILNAEHIIPFLMDELGEMSIDKSLFPQEITANSGNVKERQMLYKRGGVYFITSVLLQLDFLQNHIPCDNIAGLLICDVHMLHPGSTTLFCTLLFRHRCNGFVKCFSDNANACSRAFPQLSSFLNELTVSFLFLYPRYRDIVNETLMQYPLQLEECLFYSPVWMERANLLLDRMITSEVKELKVLQCDLNDSLSLSFCQQSLFPFFVSRDLQQHGGHYSQKTRDLLRELVFLSRLEQEIRLSSIVSVYGKLRDVFSKVRVGRSTEAYWMKLEESEELLECRNKR</sequence>
<dbReference type="GO" id="GO:0000724">
    <property type="term" value="P:double-strand break repair via homologous recombination"/>
    <property type="evidence" value="ECO:0007669"/>
    <property type="project" value="TreeGrafter"/>
</dbReference>
<gene>
    <name evidence="4" type="ORF">GSBLH_T00007033001</name>
</gene>
<dbReference type="PANTHER" id="PTHR10150:SF0">
    <property type="entry name" value="DNA REPAIR ENDONUCLEASE XPF"/>
    <property type="match status" value="1"/>
</dbReference>
<dbReference type="RefSeq" id="XP_012895641.1">
    <property type="nucleotide sequence ID" value="XM_013040187.1"/>
</dbReference>
<accession>D8M0K4</accession>
<keyword evidence="3" id="KW-0234">DNA repair</keyword>
<evidence type="ECO:0000313" key="4">
    <source>
        <dbReference type="EMBL" id="CBK21593.2"/>
    </source>
</evidence>
<reference evidence="4" key="1">
    <citation type="submission" date="2010-02" db="EMBL/GenBank/DDBJ databases">
        <title>Sequencing and annotation of the Blastocystis hominis genome.</title>
        <authorList>
            <person name="Wincker P."/>
        </authorList>
    </citation>
    <scope>NUCLEOTIDE SEQUENCE</scope>
    <source>
        <strain evidence="4">Singapore isolate B</strain>
    </source>
</reference>
<keyword evidence="2" id="KW-0378">Hydrolase</keyword>
<organism evidence="4">
    <name type="scientific">Blastocystis hominis</name>
    <dbReference type="NCBI Taxonomy" id="12968"/>
    <lineage>
        <taxon>Eukaryota</taxon>
        <taxon>Sar</taxon>
        <taxon>Stramenopiles</taxon>
        <taxon>Bigyra</taxon>
        <taxon>Opalozoa</taxon>
        <taxon>Opalinata</taxon>
        <taxon>Blastocystidae</taxon>
        <taxon>Blastocystis</taxon>
    </lineage>
</organism>
<name>D8M0K4_BLAHO</name>
<evidence type="ECO:0000256" key="2">
    <source>
        <dbReference type="ARBA" id="ARBA00022801"/>
    </source>
</evidence>
<proteinExistence type="predicted"/>
<dbReference type="GO" id="GO:0003684">
    <property type="term" value="F:damaged DNA binding"/>
    <property type="evidence" value="ECO:0007669"/>
    <property type="project" value="TreeGrafter"/>
</dbReference>
<dbReference type="EMBL" id="FN668643">
    <property type="protein sequence ID" value="CBK21593.2"/>
    <property type="molecule type" value="Genomic_DNA"/>
</dbReference>
<keyword evidence="1" id="KW-0227">DNA damage</keyword>
<evidence type="ECO:0000256" key="3">
    <source>
        <dbReference type="ARBA" id="ARBA00023204"/>
    </source>
</evidence>
<dbReference type="AlphaFoldDB" id="D8M0K4"/>
<evidence type="ECO:0000313" key="5">
    <source>
        <dbReference type="Proteomes" id="UP000008312"/>
    </source>
</evidence>
<dbReference type="GO" id="GO:0003697">
    <property type="term" value="F:single-stranded DNA binding"/>
    <property type="evidence" value="ECO:0007669"/>
    <property type="project" value="TreeGrafter"/>
</dbReference>
<dbReference type="OrthoDB" id="206885at2759"/>
<evidence type="ECO:0000256" key="1">
    <source>
        <dbReference type="ARBA" id="ARBA00022763"/>
    </source>
</evidence>
<dbReference type="GO" id="GO:0000014">
    <property type="term" value="F:single-stranded DNA endodeoxyribonuclease activity"/>
    <property type="evidence" value="ECO:0007669"/>
    <property type="project" value="TreeGrafter"/>
</dbReference>
<keyword evidence="5" id="KW-1185">Reference proteome</keyword>
<dbReference type="GO" id="GO:0000110">
    <property type="term" value="C:nucleotide-excision repair factor 1 complex"/>
    <property type="evidence" value="ECO:0007669"/>
    <property type="project" value="TreeGrafter"/>
</dbReference>
<dbReference type="InParanoid" id="D8M0K4"/>
<dbReference type="Proteomes" id="UP000008312">
    <property type="component" value="Unassembled WGS sequence"/>
</dbReference>
<protein>
    <submittedName>
        <fullName evidence="4">Uncharacterized protein</fullName>
    </submittedName>
</protein>
<dbReference type="GO" id="GO:1901255">
    <property type="term" value="P:nucleotide-excision repair involved in interstrand cross-link repair"/>
    <property type="evidence" value="ECO:0007669"/>
    <property type="project" value="TreeGrafter"/>
</dbReference>